<comment type="caution">
    <text evidence="2">The sequence shown here is derived from an EMBL/GenBank/DDBJ whole genome shotgun (WGS) entry which is preliminary data.</text>
</comment>
<accession>A0A931I8Y4</accession>
<dbReference type="AlphaFoldDB" id="A0A931I8Y4"/>
<name>A0A931I8Y4_9NOCA</name>
<dbReference type="EMBL" id="JADMLG010000002">
    <property type="protein sequence ID" value="MBH0775548.1"/>
    <property type="molecule type" value="Genomic_DNA"/>
</dbReference>
<dbReference type="Gene3D" id="3.10.450.40">
    <property type="match status" value="1"/>
</dbReference>
<keyword evidence="3" id="KW-1185">Reference proteome</keyword>
<dbReference type="InterPro" id="IPR007048">
    <property type="entry name" value="IraD/Gp25-like"/>
</dbReference>
<evidence type="ECO:0000313" key="2">
    <source>
        <dbReference type="EMBL" id="MBH0775548.1"/>
    </source>
</evidence>
<reference evidence="2" key="1">
    <citation type="submission" date="2020-11" db="EMBL/GenBank/DDBJ databases">
        <title>Nocardia NEAU-351.nov., a novel actinomycete isolated from the cow dung.</title>
        <authorList>
            <person name="Zhang X."/>
        </authorList>
    </citation>
    <scope>NUCLEOTIDE SEQUENCE</scope>
    <source>
        <strain evidence="2">NEAU-351</strain>
    </source>
</reference>
<gene>
    <name evidence="2" type="ORF">IT779_04490</name>
</gene>
<organism evidence="2 3">
    <name type="scientific">Nocardia bovistercoris</name>
    <dbReference type="NCBI Taxonomy" id="2785916"/>
    <lineage>
        <taxon>Bacteria</taxon>
        <taxon>Bacillati</taxon>
        <taxon>Actinomycetota</taxon>
        <taxon>Actinomycetes</taxon>
        <taxon>Mycobacteriales</taxon>
        <taxon>Nocardiaceae</taxon>
        <taxon>Nocardia</taxon>
    </lineage>
</organism>
<proteinExistence type="predicted"/>
<dbReference type="RefSeq" id="WP_196147913.1">
    <property type="nucleotide sequence ID" value="NZ_JADMLG010000002.1"/>
</dbReference>
<dbReference type="Pfam" id="PF04965">
    <property type="entry name" value="GPW_gp25"/>
    <property type="match status" value="1"/>
</dbReference>
<protein>
    <submittedName>
        <fullName evidence="2">GPW/gp25 family protein</fullName>
    </submittedName>
</protein>
<evidence type="ECO:0000313" key="3">
    <source>
        <dbReference type="Proteomes" id="UP000655751"/>
    </source>
</evidence>
<dbReference type="SUPFAM" id="SSF160719">
    <property type="entry name" value="gpW/gp25-like"/>
    <property type="match status" value="1"/>
</dbReference>
<evidence type="ECO:0000259" key="1">
    <source>
        <dbReference type="Pfam" id="PF04965"/>
    </source>
</evidence>
<sequence length="120" mass="13372">MTTGFVFPFRVDATGTIRPDDDEDAELRGKIVQVLFTAPGERVNQPAFGCGLGNLVFDPNNEILAAAVEFTAGQALSRWLGEELVVIDVGVRAVEETLTVELVYFRRRDRARRALRIQYS</sequence>
<dbReference type="Proteomes" id="UP000655751">
    <property type="component" value="Unassembled WGS sequence"/>
</dbReference>
<feature type="domain" description="IraD/Gp25-like" evidence="1">
    <location>
        <begin position="24"/>
        <end position="104"/>
    </location>
</feature>